<dbReference type="Proteomes" id="UP000075886">
    <property type="component" value="Unassembled WGS sequence"/>
</dbReference>
<keyword evidence="2" id="KW-1185">Reference proteome</keyword>
<name>A0A182R184_9DIPT</name>
<protein>
    <submittedName>
        <fullName evidence="1">Uncharacterized protein</fullName>
    </submittedName>
</protein>
<evidence type="ECO:0000313" key="2">
    <source>
        <dbReference type="Proteomes" id="UP000075886"/>
    </source>
</evidence>
<dbReference type="EnsemblMetazoa" id="AFAF020981-RA">
    <property type="protein sequence ID" value="AFAF020981-PA"/>
    <property type="gene ID" value="AFAF020981"/>
</dbReference>
<reference evidence="2" key="1">
    <citation type="submission" date="2014-01" db="EMBL/GenBank/DDBJ databases">
        <title>The Genome Sequence of Anopheles farauti FAR1 (V2).</title>
        <authorList>
            <consortium name="The Broad Institute Genomics Platform"/>
            <person name="Neafsey D.E."/>
            <person name="Besansky N."/>
            <person name="Howell P."/>
            <person name="Walton C."/>
            <person name="Young S.K."/>
            <person name="Zeng Q."/>
            <person name="Gargeya S."/>
            <person name="Fitzgerald M."/>
            <person name="Haas B."/>
            <person name="Abouelleil A."/>
            <person name="Allen A.W."/>
            <person name="Alvarado L."/>
            <person name="Arachchi H.M."/>
            <person name="Berlin A.M."/>
            <person name="Chapman S.B."/>
            <person name="Gainer-Dewar J."/>
            <person name="Goldberg J."/>
            <person name="Griggs A."/>
            <person name="Gujja S."/>
            <person name="Hansen M."/>
            <person name="Howarth C."/>
            <person name="Imamovic A."/>
            <person name="Ireland A."/>
            <person name="Larimer J."/>
            <person name="McCowan C."/>
            <person name="Murphy C."/>
            <person name="Pearson M."/>
            <person name="Poon T.W."/>
            <person name="Priest M."/>
            <person name="Roberts A."/>
            <person name="Saif S."/>
            <person name="Shea T."/>
            <person name="Sisk P."/>
            <person name="Sykes S."/>
            <person name="Wortman J."/>
            <person name="Nusbaum C."/>
            <person name="Birren B."/>
        </authorList>
    </citation>
    <scope>NUCLEOTIDE SEQUENCE [LARGE SCALE GENOMIC DNA]</scope>
    <source>
        <strain evidence="2">FAR1</strain>
    </source>
</reference>
<evidence type="ECO:0000313" key="1">
    <source>
        <dbReference type="EnsemblMetazoa" id="AFAF020981-PA"/>
    </source>
</evidence>
<sequence length="471" mass="53757">MLIMLLNAVVTRKHGPIRHLLFVYELLSGVSAHPDHVEHVPNRSLQLLLGVVQQIMMCAMATFLVAQLSVPVTTFPVRSLADLALHPEYRVCVPRLIGLAQNLSTFIDTHSYPYWFDKECLKLIRSRNLDKLVDHLCDQNTKVVVLASDAIMNVIFQSERIINRMCAIVPIERNIVGNWISVPFSPKFKHGELLKQFIRYRNYSSIADMRTALNAGDVDVCMIFDSIQNISSNRMMIVKMDQHLYLPINHTHHSDTFFFDVFSHELRCVVLSFVVLITLLNAIVTSRHAPIRHLLFIYELLGGVRAFPHPVHHVPNRSLVFLVGVVQQVLSCALATFLVAQLSIPLPILKVSSFDDLAKHPEYKVCIPRLDHMANHIPALVSADKHQNRFDSKCLRLLRAKKRDELADYLCDLNTKVVVLASDVIMNYLFGKEQIRERMCDIIPIERNIVGNWISVPYSSKFKHGNLLKNL</sequence>
<proteinExistence type="predicted"/>
<accession>A0A182R184</accession>
<dbReference type="EMBL" id="AXCN02000823">
    <property type="status" value="NOT_ANNOTATED_CDS"/>
    <property type="molecule type" value="Genomic_DNA"/>
</dbReference>
<dbReference type="AlphaFoldDB" id="A0A182R184"/>
<organism evidence="1 2">
    <name type="scientific">Anopheles farauti</name>
    <dbReference type="NCBI Taxonomy" id="69004"/>
    <lineage>
        <taxon>Eukaryota</taxon>
        <taxon>Metazoa</taxon>
        <taxon>Ecdysozoa</taxon>
        <taxon>Arthropoda</taxon>
        <taxon>Hexapoda</taxon>
        <taxon>Insecta</taxon>
        <taxon>Pterygota</taxon>
        <taxon>Neoptera</taxon>
        <taxon>Endopterygota</taxon>
        <taxon>Diptera</taxon>
        <taxon>Nematocera</taxon>
        <taxon>Culicoidea</taxon>
        <taxon>Culicidae</taxon>
        <taxon>Anophelinae</taxon>
        <taxon>Anopheles</taxon>
    </lineage>
</organism>
<dbReference type="VEuPathDB" id="VectorBase:AFAF020981"/>
<reference evidence="1" key="2">
    <citation type="submission" date="2020-05" db="UniProtKB">
        <authorList>
            <consortium name="EnsemblMetazoa"/>
        </authorList>
    </citation>
    <scope>IDENTIFICATION</scope>
    <source>
        <strain evidence="1">FAR1</strain>
    </source>
</reference>